<dbReference type="PROSITE" id="PS50885">
    <property type="entry name" value="HAMP"/>
    <property type="match status" value="1"/>
</dbReference>
<dbReference type="AlphaFoldDB" id="A0A1I7ND91"/>
<dbReference type="GO" id="GO:0000155">
    <property type="term" value="F:phosphorelay sensor kinase activity"/>
    <property type="evidence" value="ECO:0007669"/>
    <property type="project" value="InterPro"/>
</dbReference>
<evidence type="ECO:0000256" key="2">
    <source>
        <dbReference type="ARBA" id="ARBA00022553"/>
    </source>
</evidence>
<comment type="subcellular location">
    <subcellularLocation>
        <location evidence="1">Membrane</location>
    </subcellularLocation>
</comment>
<proteinExistence type="predicted"/>
<evidence type="ECO:0000256" key="5">
    <source>
        <dbReference type="ARBA" id="ARBA00023012"/>
    </source>
</evidence>
<dbReference type="PANTHER" id="PTHR24421:SF58">
    <property type="entry name" value="SIGNAL TRANSDUCTION HISTIDINE-PROTEIN KINASE_PHOSPHATASE UHPB"/>
    <property type="match status" value="1"/>
</dbReference>
<evidence type="ECO:0000256" key="6">
    <source>
        <dbReference type="SAM" id="Coils"/>
    </source>
</evidence>
<dbReference type="Pfam" id="PF02518">
    <property type="entry name" value="HATPase_c"/>
    <property type="match status" value="1"/>
</dbReference>
<gene>
    <name evidence="8" type="ORF">SAMN04488557_1669</name>
</gene>
<dbReference type="EMBL" id="FPCH01000002">
    <property type="protein sequence ID" value="SFV32630.1"/>
    <property type="molecule type" value="Genomic_DNA"/>
</dbReference>
<reference evidence="9" key="1">
    <citation type="submission" date="2016-10" db="EMBL/GenBank/DDBJ databases">
        <authorList>
            <person name="Varghese N."/>
            <person name="Submissions S."/>
        </authorList>
    </citation>
    <scope>NUCLEOTIDE SEQUENCE [LARGE SCALE GENOMIC DNA]</scope>
    <source>
        <strain evidence="9">DSM 1565</strain>
    </source>
</reference>
<dbReference type="GO" id="GO:0016020">
    <property type="term" value="C:membrane"/>
    <property type="evidence" value="ECO:0007669"/>
    <property type="project" value="UniProtKB-SubCell"/>
</dbReference>
<evidence type="ECO:0000313" key="8">
    <source>
        <dbReference type="EMBL" id="SFV32630.1"/>
    </source>
</evidence>
<sequence>MPLRRRLLALVALVLAFCLIAGGALTYWHGLRKVDLEMSSAIDVGSSAVSDALSTIGSSADAPAQVHRLISSFDGDRHLSVRLISPNGKVTSASRLPPPSDPPPRWLYWLLSGSPRTRLFDMPGELKQFGTIAIAADSHNEVGEVWEDLKLKFTIIGSFCFVVLALIYASLGRALRPLEQLSSALDRVGQGDYTAHVPEDGPQDLKLIYRAFNRMAGQLQESEQQNQRLNEQLSTVQEEERSEIARDLHDEIGPFLFAADVDAQAIPLLLSRGAADEAVDRSKAIRQSVQHMQVHLRGVLSRLRPALLIDQGLTHAVENLVAFWKARRPQIEFRMDIEDARYPSAIEDTAFRILQEGTSNAVRHGQPASVGLAARRTDEGMLRVVVTDDGSGITAKGTRGFGLPGMRERVASLDGRLSIADREEGKGVMLIVEIPLPASTGSAARQEPLSESAA</sequence>
<name>A0A1I7ND91_9HYPH</name>
<evidence type="ECO:0000256" key="4">
    <source>
        <dbReference type="ARBA" id="ARBA00022777"/>
    </source>
</evidence>
<feature type="coiled-coil region" evidence="6">
    <location>
        <begin position="212"/>
        <end position="239"/>
    </location>
</feature>
<dbReference type="OrthoDB" id="9797605at2"/>
<dbReference type="InterPro" id="IPR003660">
    <property type="entry name" value="HAMP_dom"/>
</dbReference>
<dbReference type="Gene3D" id="1.20.5.1930">
    <property type="match status" value="1"/>
</dbReference>
<dbReference type="RefSeq" id="WP_092866959.1">
    <property type="nucleotide sequence ID" value="NZ_FPCH01000002.1"/>
</dbReference>
<keyword evidence="6" id="KW-0175">Coiled coil</keyword>
<dbReference type="CDD" id="cd06225">
    <property type="entry name" value="HAMP"/>
    <property type="match status" value="1"/>
</dbReference>
<dbReference type="InterPro" id="IPR032244">
    <property type="entry name" value="LapD_MoxY_N"/>
</dbReference>
<keyword evidence="2" id="KW-0597">Phosphoprotein</keyword>
<keyword evidence="3" id="KW-0808">Transferase</keyword>
<keyword evidence="4 8" id="KW-0418">Kinase</keyword>
<protein>
    <submittedName>
        <fullName evidence="8">Two-component system, NarL family, sensor histidine kinase UhpB</fullName>
    </submittedName>
</protein>
<dbReference type="Pfam" id="PF07730">
    <property type="entry name" value="HisKA_3"/>
    <property type="match status" value="1"/>
</dbReference>
<dbReference type="SMART" id="SM00304">
    <property type="entry name" value="HAMP"/>
    <property type="match status" value="1"/>
</dbReference>
<evidence type="ECO:0000256" key="1">
    <source>
        <dbReference type="ARBA" id="ARBA00004370"/>
    </source>
</evidence>
<organism evidence="8 9">
    <name type="scientific">Hyphomicrobium facile</name>
    <dbReference type="NCBI Taxonomy" id="51670"/>
    <lineage>
        <taxon>Bacteria</taxon>
        <taxon>Pseudomonadati</taxon>
        <taxon>Pseudomonadota</taxon>
        <taxon>Alphaproteobacteria</taxon>
        <taxon>Hyphomicrobiales</taxon>
        <taxon>Hyphomicrobiaceae</taxon>
        <taxon>Hyphomicrobium</taxon>
    </lineage>
</organism>
<dbReference type="Proteomes" id="UP000199423">
    <property type="component" value="Unassembled WGS sequence"/>
</dbReference>
<accession>A0A1I7ND91</accession>
<evidence type="ECO:0000313" key="9">
    <source>
        <dbReference type="Proteomes" id="UP000199423"/>
    </source>
</evidence>
<dbReference type="GO" id="GO:0046983">
    <property type="term" value="F:protein dimerization activity"/>
    <property type="evidence" value="ECO:0007669"/>
    <property type="project" value="InterPro"/>
</dbReference>
<evidence type="ECO:0000259" key="7">
    <source>
        <dbReference type="PROSITE" id="PS50885"/>
    </source>
</evidence>
<dbReference type="STRING" id="51670.SAMN04488557_1669"/>
<dbReference type="CDD" id="cd16917">
    <property type="entry name" value="HATPase_UhpB-NarQ-NarX-like"/>
    <property type="match status" value="1"/>
</dbReference>
<dbReference type="SUPFAM" id="SSF158472">
    <property type="entry name" value="HAMP domain-like"/>
    <property type="match status" value="1"/>
</dbReference>
<dbReference type="Gene3D" id="3.30.565.10">
    <property type="entry name" value="Histidine kinase-like ATPase, C-terminal domain"/>
    <property type="match status" value="1"/>
</dbReference>
<dbReference type="InterPro" id="IPR050482">
    <property type="entry name" value="Sensor_HK_TwoCompSys"/>
</dbReference>
<dbReference type="Pfam" id="PF16448">
    <property type="entry name" value="LapD_MoxY_N"/>
    <property type="match status" value="1"/>
</dbReference>
<dbReference type="InterPro" id="IPR003594">
    <property type="entry name" value="HATPase_dom"/>
</dbReference>
<dbReference type="Gene3D" id="6.10.340.10">
    <property type="match status" value="1"/>
</dbReference>
<dbReference type="Pfam" id="PF00672">
    <property type="entry name" value="HAMP"/>
    <property type="match status" value="1"/>
</dbReference>
<dbReference type="SUPFAM" id="SSF55874">
    <property type="entry name" value="ATPase domain of HSP90 chaperone/DNA topoisomerase II/histidine kinase"/>
    <property type="match status" value="1"/>
</dbReference>
<dbReference type="InterPro" id="IPR036890">
    <property type="entry name" value="HATPase_C_sf"/>
</dbReference>
<dbReference type="PANTHER" id="PTHR24421">
    <property type="entry name" value="NITRATE/NITRITE SENSOR PROTEIN NARX-RELATED"/>
    <property type="match status" value="1"/>
</dbReference>
<dbReference type="InterPro" id="IPR011712">
    <property type="entry name" value="Sig_transdc_His_kin_sub3_dim/P"/>
</dbReference>
<evidence type="ECO:0000256" key="3">
    <source>
        <dbReference type="ARBA" id="ARBA00022679"/>
    </source>
</evidence>
<dbReference type="SMART" id="SM00387">
    <property type="entry name" value="HATPase_c"/>
    <property type="match status" value="1"/>
</dbReference>
<keyword evidence="9" id="KW-1185">Reference proteome</keyword>
<keyword evidence="5" id="KW-0902">Two-component regulatory system</keyword>
<feature type="domain" description="HAMP" evidence="7">
    <location>
        <begin position="172"/>
        <end position="224"/>
    </location>
</feature>